<dbReference type="EMBL" id="FUHU01000048">
    <property type="protein sequence ID" value="SJM70028.1"/>
    <property type="molecule type" value="Genomic_DNA"/>
</dbReference>
<name>A0A1R4GP90_9MICO</name>
<dbReference type="Pfam" id="PF02517">
    <property type="entry name" value="Rce1-like"/>
    <property type="match status" value="1"/>
</dbReference>
<feature type="transmembrane region" description="Helical" evidence="1">
    <location>
        <begin position="221"/>
        <end position="241"/>
    </location>
</feature>
<feature type="transmembrane region" description="Helical" evidence="1">
    <location>
        <begin position="37"/>
        <end position="59"/>
    </location>
</feature>
<feature type="transmembrane region" description="Helical" evidence="1">
    <location>
        <begin position="194"/>
        <end position="215"/>
    </location>
</feature>
<dbReference type="GeneID" id="303174257"/>
<dbReference type="RefSeq" id="WP_086993102.1">
    <property type="nucleotide sequence ID" value="NZ_FUHU01000048.1"/>
</dbReference>
<accession>A0A1R4GP90</accession>
<reference evidence="3 4" key="1">
    <citation type="submission" date="2017-02" db="EMBL/GenBank/DDBJ databases">
        <authorList>
            <person name="Peterson S.W."/>
        </authorList>
    </citation>
    <scope>NUCLEOTIDE SEQUENCE [LARGE SCALE GENOMIC DNA]</scope>
    <source>
        <strain evidence="3 4">LMG 22410</strain>
    </source>
</reference>
<evidence type="ECO:0000259" key="2">
    <source>
        <dbReference type="Pfam" id="PF02517"/>
    </source>
</evidence>
<keyword evidence="4" id="KW-1185">Reference proteome</keyword>
<feature type="transmembrane region" description="Helical" evidence="1">
    <location>
        <begin position="108"/>
        <end position="129"/>
    </location>
</feature>
<organism evidence="3 4">
    <name type="scientific">Agrococcus casei LMG 22410</name>
    <dbReference type="NCBI Taxonomy" id="1255656"/>
    <lineage>
        <taxon>Bacteria</taxon>
        <taxon>Bacillati</taxon>
        <taxon>Actinomycetota</taxon>
        <taxon>Actinomycetes</taxon>
        <taxon>Micrococcales</taxon>
        <taxon>Microbacteriaceae</taxon>
        <taxon>Agrococcus</taxon>
    </lineage>
</organism>
<dbReference type="InterPro" id="IPR003675">
    <property type="entry name" value="Rce1/LyrA-like_dom"/>
</dbReference>
<evidence type="ECO:0000313" key="3">
    <source>
        <dbReference type="EMBL" id="SJM70028.1"/>
    </source>
</evidence>
<sequence length="255" mass="26603">MRGYALSFVIFVVVTIASTFGLRLLEEVYGLAGEAFQLHQLGPLIGAIAAALLVSASSMPNGPSPVARKQWIAHTILGVAAALVFALIVWAGLTLFGVPGVDLSRTGAGTVIVALLGGLAGAVVQEIGWRGYLQPLLESRMPRIGAAVIVGMLWSLWHVSALTDLLTGLLLFATYVPLGILLGHLGNGAAWQRVATTALVHWLLTLPVMFMAGIGGVQVQIAVAIAAVVVTAVFMAMFVVATKRRTARAAEISTS</sequence>
<keyword evidence="1" id="KW-0472">Membrane</keyword>
<feature type="transmembrane region" description="Helical" evidence="1">
    <location>
        <begin position="165"/>
        <end position="182"/>
    </location>
</feature>
<proteinExistence type="predicted"/>
<feature type="transmembrane region" description="Helical" evidence="1">
    <location>
        <begin position="71"/>
        <end position="96"/>
    </location>
</feature>
<keyword evidence="1" id="KW-1133">Transmembrane helix</keyword>
<protein>
    <recommendedName>
        <fullName evidence="2">CAAX prenyl protease 2/Lysostaphin resistance protein A-like domain-containing protein</fullName>
    </recommendedName>
</protein>
<keyword evidence="1" id="KW-0812">Transmembrane</keyword>
<dbReference type="GO" id="GO:0080120">
    <property type="term" value="P:CAAX-box protein maturation"/>
    <property type="evidence" value="ECO:0007669"/>
    <property type="project" value="UniProtKB-ARBA"/>
</dbReference>
<evidence type="ECO:0000256" key="1">
    <source>
        <dbReference type="SAM" id="Phobius"/>
    </source>
</evidence>
<dbReference type="Proteomes" id="UP000195787">
    <property type="component" value="Unassembled WGS sequence"/>
</dbReference>
<dbReference type="AlphaFoldDB" id="A0A1R4GP90"/>
<evidence type="ECO:0000313" key="4">
    <source>
        <dbReference type="Proteomes" id="UP000195787"/>
    </source>
</evidence>
<dbReference type="GO" id="GO:0004175">
    <property type="term" value="F:endopeptidase activity"/>
    <property type="evidence" value="ECO:0007669"/>
    <property type="project" value="UniProtKB-ARBA"/>
</dbReference>
<gene>
    <name evidence="3" type="ORF">CZ674_13665</name>
</gene>
<feature type="transmembrane region" description="Helical" evidence="1">
    <location>
        <begin position="141"/>
        <end position="159"/>
    </location>
</feature>
<feature type="domain" description="CAAX prenyl protease 2/Lysostaphin resistance protein A-like" evidence="2">
    <location>
        <begin position="110"/>
        <end position="204"/>
    </location>
</feature>
<dbReference type="OrthoDB" id="3693644at2"/>